<evidence type="ECO:0000256" key="6">
    <source>
        <dbReference type="ARBA" id="ARBA00023315"/>
    </source>
</evidence>
<evidence type="ECO:0000256" key="8">
    <source>
        <dbReference type="SAM" id="MobiDB-lite"/>
    </source>
</evidence>
<comment type="catalytic activity">
    <reaction evidence="7">
        <text>L-cysteinyl-[protein] + hexadecanoyl-CoA = S-hexadecanoyl-L-cysteinyl-[protein] + CoA</text>
        <dbReference type="Rhea" id="RHEA:36683"/>
        <dbReference type="Rhea" id="RHEA-COMP:10131"/>
        <dbReference type="Rhea" id="RHEA-COMP:11032"/>
        <dbReference type="ChEBI" id="CHEBI:29950"/>
        <dbReference type="ChEBI" id="CHEBI:57287"/>
        <dbReference type="ChEBI" id="CHEBI:57379"/>
        <dbReference type="ChEBI" id="CHEBI:74151"/>
        <dbReference type="EC" id="2.3.1.225"/>
    </reaction>
</comment>
<dbReference type="OrthoDB" id="9909019at2759"/>
<evidence type="ECO:0000256" key="3">
    <source>
        <dbReference type="ARBA" id="ARBA00022692"/>
    </source>
</evidence>
<evidence type="ECO:0000256" key="5">
    <source>
        <dbReference type="ARBA" id="ARBA00023136"/>
    </source>
</evidence>
<dbReference type="GO" id="GO:0005783">
    <property type="term" value="C:endoplasmic reticulum"/>
    <property type="evidence" value="ECO:0007669"/>
    <property type="project" value="TreeGrafter"/>
</dbReference>
<dbReference type="EC" id="2.3.1.225" evidence="7"/>
<keyword evidence="2 7" id="KW-0808">Transferase</keyword>
<feature type="transmembrane region" description="Helical" evidence="7">
    <location>
        <begin position="124"/>
        <end position="147"/>
    </location>
</feature>
<feature type="domain" description="Palmitoyltransferase DHHC" evidence="9">
    <location>
        <begin position="178"/>
        <end position="328"/>
    </location>
</feature>
<keyword evidence="11" id="KW-1185">Reference proteome</keyword>
<evidence type="ECO:0000313" key="10">
    <source>
        <dbReference type="EMBL" id="KAI1886210.1"/>
    </source>
</evidence>
<dbReference type="GO" id="GO:0019706">
    <property type="term" value="F:protein-cysteine S-palmitoyltransferase activity"/>
    <property type="evidence" value="ECO:0007669"/>
    <property type="project" value="UniProtKB-EC"/>
</dbReference>
<accession>A0A8T3CQZ2</accession>
<dbReference type="AlphaFoldDB" id="A0A8T3CQZ2"/>
<keyword evidence="6 7" id="KW-0012">Acyltransferase</keyword>
<dbReference type="PANTHER" id="PTHR22883">
    <property type="entry name" value="ZINC FINGER DHHC DOMAIN CONTAINING PROTEIN"/>
    <property type="match status" value="1"/>
</dbReference>
<dbReference type="GO" id="GO:0005794">
    <property type="term" value="C:Golgi apparatus"/>
    <property type="evidence" value="ECO:0007669"/>
    <property type="project" value="TreeGrafter"/>
</dbReference>
<dbReference type="PROSITE" id="PS50216">
    <property type="entry name" value="DHHC"/>
    <property type="match status" value="1"/>
</dbReference>
<dbReference type="GO" id="GO:0006612">
    <property type="term" value="P:protein targeting to membrane"/>
    <property type="evidence" value="ECO:0007669"/>
    <property type="project" value="TreeGrafter"/>
</dbReference>
<proteinExistence type="inferred from homology"/>
<keyword evidence="4 7" id="KW-1133">Transmembrane helix</keyword>
<dbReference type="PANTHER" id="PTHR22883:SF22">
    <property type="entry name" value="PALMITOYLTRANSFERASE ZDHHC11-RELATED"/>
    <property type="match status" value="1"/>
</dbReference>
<dbReference type="Proteomes" id="UP000829720">
    <property type="component" value="Unassembled WGS sequence"/>
</dbReference>
<dbReference type="Pfam" id="PF01529">
    <property type="entry name" value="DHHC"/>
    <property type="match status" value="1"/>
</dbReference>
<gene>
    <name evidence="10" type="ORF">AGOR_G00211650</name>
</gene>
<feature type="compositionally biased region" description="Polar residues" evidence="8">
    <location>
        <begin position="457"/>
        <end position="471"/>
    </location>
</feature>
<comment type="subcellular location">
    <subcellularLocation>
        <location evidence="1">Membrane</location>
        <topology evidence="1">Multi-pass membrane protein</topology>
    </subcellularLocation>
</comment>
<evidence type="ECO:0000256" key="2">
    <source>
        <dbReference type="ARBA" id="ARBA00022679"/>
    </source>
</evidence>
<feature type="transmembrane region" description="Helical" evidence="7">
    <location>
        <begin position="221"/>
        <end position="247"/>
    </location>
</feature>
<organism evidence="10 11">
    <name type="scientific">Albula goreensis</name>
    <dbReference type="NCBI Taxonomy" id="1534307"/>
    <lineage>
        <taxon>Eukaryota</taxon>
        <taxon>Metazoa</taxon>
        <taxon>Chordata</taxon>
        <taxon>Craniata</taxon>
        <taxon>Vertebrata</taxon>
        <taxon>Euteleostomi</taxon>
        <taxon>Actinopterygii</taxon>
        <taxon>Neopterygii</taxon>
        <taxon>Teleostei</taxon>
        <taxon>Albuliformes</taxon>
        <taxon>Albulidae</taxon>
        <taxon>Albula</taxon>
    </lineage>
</organism>
<dbReference type="EMBL" id="JAERUA010000020">
    <property type="protein sequence ID" value="KAI1886210.1"/>
    <property type="molecule type" value="Genomic_DNA"/>
</dbReference>
<feature type="region of interest" description="Disordered" evidence="8">
    <location>
        <begin position="429"/>
        <end position="471"/>
    </location>
</feature>
<comment type="domain">
    <text evidence="7">The DHHC domain is required for palmitoyltransferase activity.</text>
</comment>
<evidence type="ECO:0000256" key="7">
    <source>
        <dbReference type="RuleBase" id="RU079119"/>
    </source>
</evidence>
<evidence type="ECO:0000256" key="4">
    <source>
        <dbReference type="ARBA" id="ARBA00022989"/>
    </source>
</evidence>
<evidence type="ECO:0000259" key="9">
    <source>
        <dbReference type="Pfam" id="PF01529"/>
    </source>
</evidence>
<evidence type="ECO:0000256" key="1">
    <source>
        <dbReference type="ARBA" id="ARBA00004141"/>
    </source>
</evidence>
<feature type="region of interest" description="Disordered" evidence="8">
    <location>
        <begin position="337"/>
        <end position="359"/>
    </location>
</feature>
<keyword evidence="3 7" id="KW-0812">Transmembrane</keyword>
<dbReference type="InterPro" id="IPR001594">
    <property type="entry name" value="Palmitoyltrfase_DHHC"/>
</dbReference>
<comment type="similarity">
    <text evidence="7">Belongs to the DHHC palmitoyltransferase family.</text>
</comment>
<dbReference type="GO" id="GO:0016020">
    <property type="term" value="C:membrane"/>
    <property type="evidence" value="ECO:0007669"/>
    <property type="project" value="UniProtKB-SubCell"/>
</dbReference>
<dbReference type="InterPro" id="IPR039859">
    <property type="entry name" value="PFA4/ZDH16/20/ERF2-like"/>
</dbReference>
<feature type="transmembrane region" description="Helical" evidence="7">
    <location>
        <begin position="285"/>
        <end position="311"/>
    </location>
</feature>
<sequence length="471" mass="52173">MSVPQSSCCGANSGSGSRRYTFLKWHRVYTTQSNGEKRHPASQYFQCCWALLQWMNCFQRQLRRTAPMRGGSRNELVTAPLRSRVNGWSLPLHAFQLVAWLVYSYMAVVGFGIYIPLLPSPWSYAAYCVIGTAFLLHMVSHLAAVTIDPADINVLARKNYANPMPVLDKRKHPHVIHNLHCYLCEVDVGPKVKHCSSCNKCIADFDHHCKWLNNCVGGRNYWFFFVTVVSAVLGILLLVFIILFIFIEHFLNPDVLRTAPQFQSVQENGTWLAFLPVAPVETSSAGILALAFITIMLGVASLLLLCHLLGFHIYLLTQKMSTYEYVVKQRHSQSLRELEGGTNQSTATNSASLQTLPPMETSVDCDVPLSGRSSALKYQDKGQISSRLSGAICSEMDSFKQATADPEETLYYDSKVSKQTLPDEAVLGGKVGVGEKTPDTERGSMGSAEGVPIVQNPLGSSITEPQAVQQQ</sequence>
<name>A0A8T3CQZ2_9TELE</name>
<reference evidence="10" key="1">
    <citation type="submission" date="2021-01" db="EMBL/GenBank/DDBJ databases">
        <authorList>
            <person name="Zahm M."/>
            <person name="Roques C."/>
            <person name="Cabau C."/>
            <person name="Klopp C."/>
            <person name="Donnadieu C."/>
            <person name="Jouanno E."/>
            <person name="Lampietro C."/>
            <person name="Louis A."/>
            <person name="Herpin A."/>
            <person name="Echchiki A."/>
            <person name="Berthelot C."/>
            <person name="Parey E."/>
            <person name="Roest-Crollius H."/>
            <person name="Braasch I."/>
            <person name="Postlethwait J."/>
            <person name="Bobe J."/>
            <person name="Montfort J."/>
            <person name="Bouchez O."/>
            <person name="Begum T."/>
            <person name="Mejri S."/>
            <person name="Adams A."/>
            <person name="Chen W.-J."/>
            <person name="Guiguen Y."/>
        </authorList>
    </citation>
    <scope>NUCLEOTIDE SEQUENCE</scope>
    <source>
        <tissue evidence="10">Blood</tissue>
    </source>
</reference>
<protein>
    <recommendedName>
        <fullName evidence="7">Palmitoyltransferase</fullName>
        <ecNumber evidence="7">2.3.1.225</ecNumber>
    </recommendedName>
</protein>
<feature type="transmembrane region" description="Helical" evidence="7">
    <location>
        <begin position="97"/>
        <end position="118"/>
    </location>
</feature>
<comment type="caution">
    <text evidence="10">The sequence shown here is derived from an EMBL/GenBank/DDBJ whole genome shotgun (WGS) entry which is preliminary data.</text>
</comment>
<evidence type="ECO:0000313" key="11">
    <source>
        <dbReference type="Proteomes" id="UP000829720"/>
    </source>
</evidence>
<keyword evidence="5 7" id="KW-0472">Membrane</keyword>
<feature type="compositionally biased region" description="Polar residues" evidence="8">
    <location>
        <begin position="341"/>
        <end position="355"/>
    </location>
</feature>